<feature type="transmembrane region" description="Helical" evidence="1">
    <location>
        <begin position="16"/>
        <end position="40"/>
    </location>
</feature>
<dbReference type="STRING" id="1178482.AR456_13460"/>
<sequence length="115" mass="12882">MSTSPAADNRVPQVLYALYMLGLVSGFITTLIGLLAAYIYRRDAAPFLAEHYRFLIRTFWIGVAYSIAAAVLSFTIIGLAIPAVVLPIWLVIRCIVGWHAVHRNLPPTRPDSWLW</sequence>
<evidence type="ECO:0000313" key="2">
    <source>
        <dbReference type="EMBL" id="ERL51468.1"/>
    </source>
</evidence>
<dbReference type="eggNOG" id="COG3671">
    <property type="taxonomic scope" value="Bacteria"/>
</dbReference>
<feature type="transmembrane region" description="Helical" evidence="1">
    <location>
        <begin position="80"/>
        <end position="101"/>
    </location>
</feature>
<organism evidence="2 3">
    <name type="scientific">Halomonas huangheensis</name>
    <dbReference type="NCBI Taxonomy" id="1178482"/>
    <lineage>
        <taxon>Bacteria</taxon>
        <taxon>Pseudomonadati</taxon>
        <taxon>Pseudomonadota</taxon>
        <taxon>Gammaproteobacteria</taxon>
        <taxon>Oceanospirillales</taxon>
        <taxon>Halomonadaceae</taxon>
        <taxon>Halomonas</taxon>
    </lineage>
</organism>
<dbReference type="PATRIC" id="fig|1178482.3.peg.1899"/>
<keyword evidence="3" id="KW-1185">Reference proteome</keyword>
<keyword evidence="1" id="KW-1133">Transmembrane helix</keyword>
<gene>
    <name evidence="2" type="ORF">BJB45_13695</name>
</gene>
<protein>
    <recommendedName>
        <fullName evidence="4">Transmembrane protein</fullName>
    </recommendedName>
</protein>
<dbReference type="OrthoDB" id="5405464at2"/>
<evidence type="ECO:0000313" key="3">
    <source>
        <dbReference type="Proteomes" id="UP000019113"/>
    </source>
</evidence>
<dbReference type="KEGG" id="hhu:AR456_13460"/>
<comment type="caution">
    <text evidence="2">The sequence shown here is derived from an EMBL/GenBank/DDBJ whole genome shotgun (WGS) entry which is preliminary data.</text>
</comment>
<proteinExistence type="predicted"/>
<accession>W1N7F4</accession>
<dbReference type="Proteomes" id="UP000019113">
    <property type="component" value="Unassembled WGS sequence"/>
</dbReference>
<dbReference type="AlphaFoldDB" id="W1N7F4"/>
<name>W1N7F4_9GAMM</name>
<evidence type="ECO:0008006" key="4">
    <source>
        <dbReference type="Google" id="ProtNLM"/>
    </source>
</evidence>
<keyword evidence="1" id="KW-0812">Transmembrane</keyword>
<reference evidence="2 3" key="1">
    <citation type="submission" date="2013-08" db="EMBL/GenBank/DDBJ databases">
        <title>draft genome of Halomonas huanghegensis, strain BJGMM-B45T.</title>
        <authorList>
            <person name="Miao C."/>
            <person name="Wan Y."/>
            <person name="Jin W."/>
        </authorList>
    </citation>
    <scope>NUCLEOTIDE SEQUENCE [LARGE SCALE GENOMIC DNA]</scope>
    <source>
        <strain evidence="2 3">BJGMM-B45</strain>
    </source>
</reference>
<keyword evidence="1" id="KW-0472">Membrane</keyword>
<evidence type="ECO:0000256" key="1">
    <source>
        <dbReference type="SAM" id="Phobius"/>
    </source>
</evidence>
<dbReference type="EMBL" id="AVBC01000025">
    <property type="protein sequence ID" value="ERL51468.1"/>
    <property type="molecule type" value="Genomic_DNA"/>
</dbReference>
<dbReference type="RefSeq" id="WP_021818854.1">
    <property type="nucleotide sequence ID" value="NZ_AVBC01000025.1"/>
</dbReference>